<dbReference type="CDD" id="cd00657">
    <property type="entry name" value="Ferritin_like"/>
    <property type="match status" value="1"/>
</dbReference>
<dbReference type="AlphaFoldDB" id="A0A3M8BYY0"/>
<keyword evidence="3" id="KW-1185">Reference proteome</keyword>
<evidence type="ECO:0000313" key="3">
    <source>
        <dbReference type="Proteomes" id="UP000282028"/>
    </source>
</evidence>
<proteinExistence type="predicted"/>
<dbReference type="Pfam" id="PF02915">
    <property type="entry name" value="Rubrerythrin"/>
    <property type="match status" value="1"/>
</dbReference>
<dbReference type="InterPro" id="IPR009078">
    <property type="entry name" value="Ferritin-like_SF"/>
</dbReference>
<sequence>MNGYWYPPYAYATYDPYTFPGEEMLLPVATPRYDNQTQIALRLIQEAIGDERHDELFYDYLISVAPTEQEKQVIAGIRDDERKHRRWFRQIYTELTGQQPPAMEERETFQKPESYLDGIEKALMGELKAFEKYRVIYQNIPARYRDAIFEIMTDEMKHASYYNWLYAKNK</sequence>
<dbReference type="InterPro" id="IPR003251">
    <property type="entry name" value="Rr_diiron-bd_dom"/>
</dbReference>
<dbReference type="GO" id="GO:0046872">
    <property type="term" value="F:metal ion binding"/>
    <property type="evidence" value="ECO:0007669"/>
    <property type="project" value="InterPro"/>
</dbReference>
<accession>A0A3M8BYY0</accession>
<reference evidence="2 3" key="1">
    <citation type="submission" date="2018-10" db="EMBL/GenBank/DDBJ databases">
        <title>Phylogenomics of Brevibacillus.</title>
        <authorList>
            <person name="Dunlap C."/>
        </authorList>
    </citation>
    <scope>NUCLEOTIDE SEQUENCE [LARGE SCALE GENOMIC DNA]</scope>
    <source>
        <strain evidence="2 3">JCM 12215</strain>
    </source>
</reference>
<comment type="caution">
    <text evidence="2">The sequence shown here is derived from an EMBL/GenBank/DDBJ whole genome shotgun (WGS) entry which is preliminary data.</text>
</comment>
<gene>
    <name evidence="2" type="ORF">EDM52_20250</name>
</gene>
<evidence type="ECO:0000313" key="2">
    <source>
        <dbReference type="EMBL" id="RNB68539.1"/>
    </source>
</evidence>
<dbReference type="EMBL" id="RHHR01000044">
    <property type="protein sequence ID" value="RNB68539.1"/>
    <property type="molecule type" value="Genomic_DNA"/>
</dbReference>
<dbReference type="GO" id="GO:0016491">
    <property type="term" value="F:oxidoreductase activity"/>
    <property type="evidence" value="ECO:0007669"/>
    <property type="project" value="InterPro"/>
</dbReference>
<dbReference type="Proteomes" id="UP000282028">
    <property type="component" value="Unassembled WGS sequence"/>
</dbReference>
<dbReference type="InterPro" id="IPR012347">
    <property type="entry name" value="Ferritin-like"/>
</dbReference>
<evidence type="ECO:0000259" key="1">
    <source>
        <dbReference type="Pfam" id="PF02915"/>
    </source>
</evidence>
<organism evidence="2 3">
    <name type="scientific">Brevibacillus invocatus</name>
    <dbReference type="NCBI Taxonomy" id="173959"/>
    <lineage>
        <taxon>Bacteria</taxon>
        <taxon>Bacillati</taxon>
        <taxon>Bacillota</taxon>
        <taxon>Bacilli</taxon>
        <taxon>Bacillales</taxon>
        <taxon>Paenibacillaceae</taxon>
        <taxon>Brevibacillus</taxon>
    </lineage>
</organism>
<protein>
    <submittedName>
        <fullName evidence="2">Ferritin-like domain-containing protein</fullName>
    </submittedName>
</protein>
<dbReference type="OrthoDB" id="573482at2"/>
<dbReference type="SUPFAM" id="SSF47240">
    <property type="entry name" value="Ferritin-like"/>
    <property type="match status" value="1"/>
</dbReference>
<dbReference type="Gene3D" id="1.20.1260.10">
    <property type="match status" value="1"/>
</dbReference>
<name>A0A3M8BYY0_9BACL</name>
<feature type="domain" description="Rubrerythrin diiron-binding" evidence="1">
    <location>
        <begin position="44"/>
        <end position="163"/>
    </location>
</feature>